<sequence length="385" mass="41855">MADHDDLINQFTGMTGTSPDRAQFFLEMANWDLEMALTQYYDSGEESNASSTPVSEPFQPGAPESFRPVAPTPQQPISSPSSSQKRKPASRFRTLNDLKNDSDDEGRQNYFAGGEKSGMVVQDPSKRDPGANVIDEILKKAAAGGPSNEVEEPKKKKPVYRGTGYTLGSDEVPSMEVPGEDAHQEEDLNTPVSRQLTFWRNGFSVEDGPLLRYDDPANASMLSEINQGRAPLSLLNVRHGQPVDVKVARRQDEDYIPPKPAKGKRTDLFALTSGARLGSGSPSSSTTPSQASSTPSQQSSTQTLEIDASLPTTQLQIRLADGSKLVAKFNQTHTIGDVRAYINSQRPGQANYTLQTSFPVKPLEDNSQSLKEAGLLNSVVIQRLG</sequence>
<dbReference type="CDD" id="cd14348">
    <property type="entry name" value="UBA_p47"/>
    <property type="match status" value="1"/>
</dbReference>
<feature type="compositionally biased region" description="Low complexity" evidence="1">
    <location>
        <begin position="281"/>
        <end position="303"/>
    </location>
</feature>
<protein>
    <submittedName>
        <fullName evidence="4">SEP-domain-containing protein</fullName>
    </submittedName>
</protein>
<dbReference type="OrthoDB" id="25887at2759"/>
<comment type="caution">
    <text evidence="4">The sequence shown here is derived from an EMBL/GenBank/DDBJ whole genome shotgun (WGS) entry which is preliminary data.</text>
</comment>
<dbReference type="FunFam" id="3.30.420.210:FF:000002">
    <property type="entry name" value="UBX domain-containing protein 1"/>
    <property type="match status" value="1"/>
</dbReference>
<evidence type="ECO:0000313" key="4">
    <source>
        <dbReference type="EMBL" id="ORX49523.1"/>
    </source>
</evidence>
<dbReference type="PROSITE" id="PS51399">
    <property type="entry name" value="SEP"/>
    <property type="match status" value="1"/>
</dbReference>
<feature type="domain" description="SEP" evidence="3">
    <location>
        <begin position="191"/>
        <end position="256"/>
    </location>
</feature>
<evidence type="ECO:0000259" key="2">
    <source>
        <dbReference type="PROSITE" id="PS50033"/>
    </source>
</evidence>
<dbReference type="InterPro" id="IPR012989">
    <property type="entry name" value="SEP_domain"/>
</dbReference>
<dbReference type="InterPro" id="IPR036241">
    <property type="entry name" value="NSFL1C_SEP_dom_sf"/>
</dbReference>
<dbReference type="GO" id="GO:0061025">
    <property type="term" value="P:membrane fusion"/>
    <property type="evidence" value="ECO:0007669"/>
    <property type="project" value="TreeGrafter"/>
</dbReference>
<dbReference type="SUPFAM" id="SSF102848">
    <property type="entry name" value="NSFL1 (p97 ATPase) cofactor p47, SEP domain"/>
    <property type="match status" value="1"/>
</dbReference>
<evidence type="ECO:0000259" key="3">
    <source>
        <dbReference type="PROSITE" id="PS51399"/>
    </source>
</evidence>
<feature type="region of interest" description="Disordered" evidence="1">
    <location>
        <begin position="274"/>
        <end position="303"/>
    </location>
</feature>
<dbReference type="PROSITE" id="PS50033">
    <property type="entry name" value="UBX"/>
    <property type="match status" value="1"/>
</dbReference>
<evidence type="ECO:0000256" key="1">
    <source>
        <dbReference type="SAM" id="MobiDB-lite"/>
    </source>
</evidence>
<dbReference type="Gene3D" id="1.10.8.10">
    <property type="entry name" value="DNA helicase RuvA subunit, C-terminal domain"/>
    <property type="match status" value="1"/>
</dbReference>
<name>A0A1X2GB31_9FUNG</name>
<gene>
    <name evidence="4" type="ORF">DM01DRAFT_1325723</name>
</gene>
<dbReference type="SUPFAM" id="SSF46934">
    <property type="entry name" value="UBA-like"/>
    <property type="match status" value="1"/>
</dbReference>
<accession>A0A1X2GB31</accession>
<dbReference type="Pfam" id="PF14555">
    <property type="entry name" value="UBA_4"/>
    <property type="match status" value="1"/>
</dbReference>
<dbReference type="Proteomes" id="UP000242146">
    <property type="component" value="Unassembled WGS sequence"/>
</dbReference>
<dbReference type="SMART" id="SM00553">
    <property type="entry name" value="SEP"/>
    <property type="match status" value="1"/>
</dbReference>
<proteinExistence type="predicted"/>
<dbReference type="Gene3D" id="3.10.20.90">
    <property type="entry name" value="Phosphatidylinositol 3-kinase Catalytic Subunit, Chain A, domain 1"/>
    <property type="match status" value="1"/>
</dbReference>
<organism evidence="4 5">
    <name type="scientific">Hesseltinella vesiculosa</name>
    <dbReference type="NCBI Taxonomy" id="101127"/>
    <lineage>
        <taxon>Eukaryota</taxon>
        <taxon>Fungi</taxon>
        <taxon>Fungi incertae sedis</taxon>
        <taxon>Mucoromycota</taxon>
        <taxon>Mucoromycotina</taxon>
        <taxon>Mucoromycetes</taxon>
        <taxon>Mucorales</taxon>
        <taxon>Cunninghamellaceae</taxon>
        <taxon>Hesseltinella</taxon>
    </lineage>
</organism>
<dbReference type="Gene3D" id="3.30.420.210">
    <property type="entry name" value="SEP domain"/>
    <property type="match status" value="1"/>
</dbReference>
<keyword evidence="5" id="KW-1185">Reference proteome</keyword>
<reference evidence="4 5" key="1">
    <citation type="submission" date="2016-07" db="EMBL/GenBank/DDBJ databases">
        <title>Pervasive Adenine N6-methylation of Active Genes in Fungi.</title>
        <authorList>
            <consortium name="DOE Joint Genome Institute"/>
            <person name="Mondo S.J."/>
            <person name="Dannebaum R.O."/>
            <person name="Kuo R.C."/>
            <person name="Labutti K."/>
            <person name="Haridas S."/>
            <person name="Kuo A."/>
            <person name="Salamov A."/>
            <person name="Ahrendt S.R."/>
            <person name="Lipzen A."/>
            <person name="Sullivan W."/>
            <person name="Andreopoulos W.B."/>
            <person name="Clum A."/>
            <person name="Lindquist E."/>
            <person name="Daum C."/>
            <person name="Ramamoorthy G.K."/>
            <person name="Gryganskyi A."/>
            <person name="Culley D."/>
            <person name="Magnuson J.K."/>
            <person name="James T.Y."/>
            <person name="O'Malley M.A."/>
            <person name="Stajich J.E."/>
            <person name="Spatafora J.W."/>
            <person name="Visel A."/>
            <person name="Grigoriev I.V."/>
        </authorList>
    </citation>
    <scope>NUCLEOTIDE SEQUENCE [LARGE SCALE GENOMIC DNA]</scope>
    <source>
        <strain evidence="4 5">NRRL 3301</strain>
    </source>
</reference>
<dbReference type="InterPro" id="IPR009060">
    <property type="entry name" value="UBA-like_sf"/>
</dbReference>
<dbReference type="FunFam" id="1.10.8.10:FF:000020">
    <property type="entry name" value="NSFL1 (p97) cofactor (p47)"/>
    <property type="match status" value="1"/>
</dbReference>
<dbReference type="GO" id="GO:0005634">
    <property type="term" value="C:nucleus"/>
    <property type="evidence" value="ECO:0007669"/>
    <property type="project" value="TreeGrafter"/>
</dbReference>
<dbReference type="PANTHER" id="PTHR23333">
    <property type="entry name" value="UBX DOMAIN CONTAINING PROTEIN"/>
    <property type="match status" value="1"/>
</dbReference>
<dbReference type="AlphaFoldDB" id="A0A1X2GB31"/>
<dbReference type="GO" id="GO:0000045">
    <property type="term" value="P:autophagosome assembly"/>
    <property type="evidence" value="ECO:0007669"/>
    <property type="project" value="TreeGrafter"/>
</dbReference>
<feature type="compositionally biased region" description="Basic and acidic residues" evidence="1">
    <location>
        <begin position="94"/>
        <end position="107"/>
    </location>
</feature>
<dbReference type="Pfam" id="PF08059">
    <property type="entry name" value="SEP"/>
    <property type="match status" value="1"/>
</dbReference>
<dbReference type="SUPFAM" id="SSF54236">
    <property type="entry name" value="Ubiquitin-like"/>
    <property type="match status" value="1"/>
</dbReference>
<dbReference type="Pfam" id="PF00789">
    <property type="entry name" value="UBX"/>
    <property type="match status" value="1"/>
</dbReference>
<dbReference type="GO" id="GO:0007030">
    <property type="term" value="P:Golgi organization"/>
    <property type="evidence" value="ECO:0007669"/>
    <property type="project" value="TreeGrafter"/>
</dbReference>
<dbReference type="InterPro" id="IPR029071">
    <property type="entry name" value="Ubiquitin-like_domsf"/>
</dbReference>
<dbReference type="GO" id="GO:0005829">
    <property type="term" value="C:cytosol"/>
    <property type="evidence" value="ECO:0007669"/>
    <property type="project" value="TreeGrafter"/>
</dbReference>
<dbReference type="GO" id="GO:0043161">
    <property type="term" value="P:proteasome-mediated ubiquitin-dependent protein catabolic process"/>
    <property type="evidence" value="ECO:0007669"/>
    <property type="project" value="TreeGrafter"/>
</dbReference>
<dbReference type="EMBL" id="MCGT01000026">
    <property type="protein sequence ID" value="ORX49523.1"/>
    <property type="molecule type" value="Genomic_DNA"/>
</dbReference>
<dbReference type="GO" id="GO:0043130">
    <property type="term" value="F:ubiquitin binding"/>
    <property type="evidence" value="ECO:0007669"/>
    <property type="project" value="TreeGrafter"/>
</dbReference>
<dbReference type="SMART" id="SM00166">
    <property type="entry name" value="UBX"/>
    <property type="match status" value="1"/>
</dbReference>
<feature type="region of interest" description="Disordered" evidence="1">
    <location>
        <begin position="42"/>
        <end position="190"/>
    </location>
</feature>
<dbReference type="STRING" id="101127.A0A1X2GB31"/>
<dbReference type="GO" id="GO:0031468">
    <property type="term" value="P:nuclear membrane reassembly"/>
    <property type="evidence" value="ECO:0007669"/>
    <property type="project" value="TreeGrafter"/>
</dbReference>
<dbReference type="PANTHER" id="PTHR23333:SF20">
    <property type="entry name" value="NSFL1 COFACTOR P47"/>
    <property type="match status" value="1"/>
</dbReference>
<evidence type="ECO:0000313" key="5">
    <source>
        <dbReference type="Proteomes" id="UP000242146"/>
    </source>
</evidence>
<feature type="domain" description="UBX" evidence="2">
    <location>
        <begin position="308"/>
        <end position="383"/>
    </location>
</feature>
<dbReference type="CDD" id="cd01770">
    <property type="entry name" value="UBX_UBXN2"/>
    <property type="match status" value="1"/>
</dbReference>
<dbReference type="InterPro" id="IPR001012">
    <property type="entry name" value="UBX_dom"/>
</dbReference>